<dbReference type="GO" id="GO:0004540">
    <property type="term" value="F:RNA nuclease activity"/>
    <property type="evidence" value="ECO:0007669"/>
    <property type="project" value="UniProtKB-ARBA"/>
</dbReference>
<gene>
    <name evidence="3" type="ORF">BCV72DRAFT_305835</name>
</gene>
<dbReference type="InterPro" id="IPR029060">
    <property type="entry name" value="PIN-like_dom_sf"/>
</dbReference>
<dbReference type="Pfam" id="PF13638">
    <property type="entry name" value="PIN_4"/>
    <property type="match status" value="1"/>
</dbReference>
<dbReference type="Proteomes" id="UP000242414">
    <property type="component" value="Unassembled WGS sequence"/>
</dbReference>
<accession>A0A1X0R215</accession>
<dbReference type="InterPro" id="IPR052626">
    <property type="entry name" value="SWT1_Regulator"/>
</dbReference>
<dbReference type="CDD" id="cd18727">
    <property type="entry name" value="PIN_Swt1-like"/>
    <property type="match status" value="1"/>
</dbReference>
<dbReference type="OrthoDB" id="2017974at2759"/>
<dbReference type="AlphaFoldDB" id="A0A1X0R215"/>
<dbReference type="SMART" id="SM00670">
    <property type="entry name" value="PINc"/>
    <property type="match status" value="1"/>
</dbReference>
<evidence type="ECO:0000259" key="2">
    <source>
        <dbReference type="SMART" id="SM00670"/>
    </source>
</evidence>
<name>A0A1X0R215_RHIZD</name>
<dbReference type="PANTHER" id="PTHR16161">
    <property type="entry name" value="TRANSCRIPTIONAL PROTEIN SWT1"/>
    <property type="match status" value="1"/>
</dbReference>
<feature type="compositionally biased region" description="Pro residues" evidence="1">
    <location>
        <begin position="287"/>
        <end position="297"/>
    </location>
</feature>
<dbReference type="EMBL" id="KV921930">
    <property type="protein sequence ID" value="ORE06083.1"/>
    <property type="molecule type" value="Genomic_DNA"/>
</dbReference>
<reference evidence="3" key="1">
    <citation type="journal article" date="2016" name="Proc. Natl. Acad. Sci. U.S.A.">
        <title>Lipid metabolic changes in an early divergent fungus govern the establishment of a mutualistic symbiosis with endobacteria.</title>
        <authorList>
            <person name="Lastovetsky O.A."/>
            <person name="Gaspar M.L."/>
            <person name="Mondo S.J."/>
            <person name="LaButti K.M."/>
            <person name="Sandor L."/>
            <person name="Grigoriev I.V."/>
            <person name="Henry S.A."/>
            <person name="Pawlowska T.E."/>
        </authorList>
    </citation>
    <scope>NUCLEOTIDE SEQUENCE [LARGE SCALE GENOMIC DNA]</scope>
    <source>
        <strain evidence="3">ATCC 52814</strain>
    </source>
</reference>
<dbReference type="VEuPathDB" id="FungiDB:BCV72DRAFT_305835"/>
<dbReference type="PANTHER" id="PTHR16161:SF0">
    <property type="entry name" value="TRANSCRIPTIONAL PROTEIN SWT1"/>
    <property type="match status" value="1"/>
</dbReference>
<dbReference type="Gene3D" id="3.40.50.1010">
    <property type="entry name" value="5'-nuclease"/>
    <property type="match status" value="1"/>
</dbReference>
<feature type="domain" description="PIN" evidence="2">
    <location>
        <begin position="70"/>
        <end position="197"/>
    </location>
</feature>
<dbReference type="GO" id="GO:0005634">
    <property type="term" value="C:nucleus"/>
    <property type="evidence" value="ECO:0007669"/>
    <property type="project" value="TreeGrafter"/>
</dbReference>
<dbReference type="SUPFAM" id="SSF88723">
    <property type="entry name" value="PIN domain-like"/>
    <property type="match status" value="1"/>
</dbReference>
<protein>
    <recommendedName>
        <fullName evidence="2">PIN domain-containing protein</fullName>
    </recommendedName>
</protein>
<dbReference type="InterPro" id="IPR002716">
    <property type="entry name" value="PIN_dom"/>
</dbReference>
<proteinExistence type="predicted"/>
<organism evidence="3">
    <name type="scientific">Rhizopus microsporus var. microsporus</name>
    <dbReference type="NCBI Taxonomy" id="86635"/>
    <lineage>
        <taxon>Eukaryota</taxon>
        <taxon>Fungi</taxon>
        <taxon>Fungi incertae sedis</taxon>
        <taxon>Mucoromycota</taxon>
        <taxon>Mucoromycotina</taxon>
        <taxon>Mucoromycetes</taxon>
        <taxon>Mucorales</taxon>
        <taxon>Mucorineae</taxon>
        <taxon>Rhizopodaceae</taxon>
        <taxon>Rhizopus</taxon>
    </lineage>
</organism>
<feature type="region of interest" description="Disordered" evidence="1">
    <location>
        <begin position="267"/>
        <end position="319"/>
    </location>
</feature>
<sequence>MTNTLDIMDIDGPEFISQVNEQIASLRLLDRKDIVDVTMFDITHDYVKTTHDLHLFNQSLSISDINHFAQIAIVDTNFLISNLKSLQTLLNLAEENIGSLLILIPWVVIRELDSLKTCNRKEEVAILSRKAMKFIESQLRSQVKSIRGQRLHETLDQSNMQNDKLKGDDRILDCCMYFQLTTHKPIVLLSNDRNLCIKVMVHGIESISTETKDRMNAFFKKMGVSQRQITEPEKYTVEESYDMDIDDDNDYTQYQGHSMAIDNVPHIQKSSSSGSKWAHETLIAPRRPTPPPLPDLAPPANASDRSTWASIHAPRRKYN</sequence>
<evidence type="ECO:0000313" key="3">
    <source>
        <dbReference type="EMBL" id="ORE06083.1"/>
    </source>
</evidence>
<evidence type="ECO:0000256" key="1">
    <source>
        <dbReference type="SAM" id="MobiDB-lite"/>
    </source>
</evidence>